<comment type="similarity">
    <text evidence="2">Belongs to the NADH dehydrogenase family.</text>
</comment>
<dbReference type="Proteomes" id="UP000294614">
    <property type="component" value="Unassembled WGS sequence"/>
</dbReference>
<keyword evidence="3" id="KW-0285">Flavoprotein</keyword>
<proteinExistence type="inferred from homology"/>
<evidence type="ECO:0000256" key="1">
    <source>
        <dbReference type="ARBA" id="ARBA00001974"/>
    </source>
</evidence>
<sequence>MKNVLILGGGFGGLTAVSFFRKHIKSGKVNVTLIDRNNYSLFTPMLAEVVSGNVKPENIVFPLREICVKNLVHFVKDEVKKVDPETRKVICENGEYSYDYLIVATGSRTNFRGNLSAMKNAFEFKNITDAIHIKYLVIDSLEKASTMDDPEEKRKLLSFSIIGGGITGVELASEMNDYIRAKIKKEYNTVKPDEYDITIFEYAKTVLPAIDPGQAQKAQEILVNNGIHVVNGAAVDEVGLTHITYSINGQQYTKNSTLTVWTAGVEGQEYLKHMGGEATPDSRLKINKALTPQSIDAPNVFVIGDSCAYEFKGRFLPPVAPLAMQQGVMAVKNIIRLINGKEPIEFSYLHFGYLVSLGKNNSVVNLFGIKMRGALAYYIWKVAYLAKIGMFKKQVAVFFDWVMSFCFGNESVLILEQDNCTNCILQKNHKKPVKRMPEG</sequence>
<dbReference type="Gene3D" id="3.50.50.100">
    <property type="match status" value="1"/>
</dbReference>
<dbReference type="GO" id="GO:0003955">
    <property type="term" value="F:NAD(P)H dehydrogenase (quinone) activity"/>
    <property type="evidence" value="ECO:0007669"/>
    <property type="project" value="TreeGrafter"/>
</dbReference>
<dbReference type="InterPro" id="IPR036188">
    <property type="entry name" value="FAD/NAD-bd_sf"/>
</dbReference>
<dbReference type="OrthoDB" id="9781621at2"/>
<keyword evidence="5" id="KW-0560">Oxidoreductase</keyword>
<dbReference type="SUPFAM" id="SSF51905">
    <property type="entry name" value="FAD/NAD(P)-binding domain"/>
    <property type="match status" value="2"/>
</dbReference>
<dbReference type="RefSeq" id="WP_132871751.1">
    <property type="nucleotide sequence ID" value="NZ_SMGG01000003.1"/>
</dbReference>
<name>A0A4R1KBW0_9BACT</name>
<evidence type="ECO:0000259" key="6">
    <source>
        <dbReference type="Pfam" id="PF07992"/>
    </source>
</evidence>
<evidence type="ECO:0000313" key="9">
    <source>
        <dbReference type="Proteomes" id="UP000294614"/>
    </source>
</evidence>
<dbReference type="Pfam" id="PF22366">
    <property type="entry name" value="NDH2_C"/>
    <property type="match status" value="1"/>
</dbReference>
<keyword evidence="4" id="KW-0274">FAD</keyword>
<keyword evidence="9" id="KW-1185">Reference proteome</keyword>
<dbReference type="PANTHER" id="PTHR42913:SF3">
    <property type="entry name" value="64 KDA MITOCHONDRIAL NADH DEHYDROGENASE (EUROFUNG)"/>
    <property type="match status" value="1"/>
</dbReference>
<dbReference type="PANTHER" id="PTHR42913">
    <property type="entry name" value="APOPTOSIS-INDUCING FACTOR 1"/>
    <property type="match status" value="1"/>
</dbReference>
<dbReference type="Pfam" id="PF07992">
    <property type="entry name" value="Pyr_redox_2"/>
    <property type="match status" value="1"/>
</dbReference>
<feature type="domain" description="External alternative NADH-ubiquinone oxidoreductase-like C-terminal" evidence="7">
    <location>
        <begin position="350"/>
        <end position="408"/>
    </location>
</feature>
<feature type="domain" description="FAD/NAD(P)-binding" evidence="6">
    <location>
        <begin position="3"/>
        <end position="327"/>
    </location>
</feature>
<dbReference type="GO" id="GO:0019646">
    <property type="term" value="P:aerobic electron transport chain"/>
    <property type="evidence" value="ECO:0007669"/>
    <property type="project" value="TreeGrafter"/>
</dbReference>
<evidence type="ECO:0000256" key="5">
    <source>
        <dbReference type="ARBA" id="ARBA00023002"/>
    </source>
</evidence>
<organism evidence="8 9">
    <name type="scientific">Seleniivibrio woodruffii</name>
    <dbReference type="NCBI Taxonomy" id="1078050"/>
    <lineage>
        <taxon>Bacteria</taxon>
        <taxon>Pseudomonadati</taxon>
        <taxon>Deferribacterota</taxon>
        <taxon>Deferribacteres</taxon>
        <taxon>Deferribacterales</taxon>
        <taxon>Geovibrionaceae</taxon>
        <taxon>Seleniivibrio</taxon>
    </lineage>
</organism>
<comment type="cofactor">
    <cofactor evidence="1">
        <name>FAD</name>
        <dbReference type="ChEBI" id="CHEBI:57692"/>
    </cofactor>
</comment>
<comment type="caution">
    <text evidence="8">The sequence shown here is derived from an EMBL/GenBank/DDBJ whole genome shotgun (WGS) entry which is preliminary data.</text>
</comment>
<accession>A0A4R1KBW0</accession>
<evidence type="ECO:0000259" key="7">
    <source>
        <dbReference type="Pfam" id="PF22366"/>
    </source>
</evidence>
<gene>
    <name evidence="8" type="ORF">C8D98_0525</name>
</gene>
<reference evidence="8 9" key="1">
    <citation type="submission" date="2019-03" db="EMBL/GenBank/DDBJ databases">
        <title>Genomic Encyclopedia of Type Strains, Phase IV (KMG-IV): sequencing the most valuable type-strain genomes for metagenomic binning, comparative biology and taxonomic classification.</title>
        <authorList>
            <person name="Goeker M."/>
        </authorList>
    </citation>
    <scope>NUCLEOTIDE SEQUENCE [LARGE SCALE GENOMIC DNA]</scope>
    <source>
        <strain evidence="8 9">DSM 24984</strain>
    </source>
</reference>
<evidence type="ECO:0000313" key="8">
    <source>
        <dbReference type="EMBL" id="TCK62016.1"/>
    </source>
</evidence>
<dbReference type="InterPro" id="IPR051169">
    <property type="entry name" value="NADH-Q_oxidoreductase"/>
</dbReference>
<evidence type="ECO:0000256" key="2">
    <source>
        <dbReference type="ARBA" id="ARBA00005272"/>
    </source>
</evidence>
<dbReference type="InterPro" id="IPR054585">
    <property type="entry name" value="NDH2-like_C"/>
</dbReference>
<dbReference type="EMBL" id="SMGG01000003">
    <property type="protein sequence ID" value="TCK62016.1"/>
    <property type="molecule type" value="Genomic_DNA"/>
</dbReference>
<evidence type="ECO:0000256" key="3">
    <source>
        <dbReference type="ARBA" id="ARBA00022630"/>
    </source>
</evidence>
<protein>
    <submittedName>
        <fullName evidence="8">NADH dehydrogenase FAD-containing subunit</fullName>
    </submittedName>
</protein>
<dbReference type="AlphaFoldDB" id="A0A4R1KBW0"/>
<dbReference type="InterPro" id="IPR023753">
    <property type="entry name" value="FAD/NAD-binding_dom"/>
</dbReference>
<evidence type="ECO:0000256" key="4">
    <source>
        <dbReference type="ARBA" id="ARBA00022827"/>
    </source>
</evidence>
<dbReference type="PRINTS" id="PR00368">
    <property type="entry name" value="FADPNR"/>
</dbReference>